<keyword evidence="1" id="KW-0472">Membrane</keyword>
<dbReference type="AlphaFoldDB" id="A0A8J3MVM2"/>
<dbReference type="RefSeq" id="WP_220196022.1">
    <property type="nucleotide sequence ID" value="NZ_BNJF01000002.1"/>
</dbReference>
<protein>
    <submittedName>
        <fullName evidence="2">Uncharacterized protein</fullName>
    </submittedName>
</protein>
<keyword evidence="3" id="KW-1185">Reference proteome</keyword>
<name>A0A8J3MVM2_9CHLR</name>
<feature type="transmembrane region" description="Helical" evidence="1">
    <location>
        <begin position="41"/>
        <end position="64"/>
    </location>
</feature>
<keyword evidence="1" id="KW-0812">Transmembrane</keyword>
<evidence type="ECO:0000256" key="1">
    <source>
        <dbReference type="SAM" id="Phobius"/>
    </source>
</evidence>
<keyword evidence="1" id="KW-1133">Transmembrane helix</keyword>
<dbReference type="Proteomes" id="UP000612362">
    <property type="component" value="Unassembled WGS sequence"/>
</dbReference>
<accession>A0A8J3MVM2</accession>
<sequence>MPLVIGSIVGAEDIINAMELRCFGVGKRTWLHEAHARPLDIAIIALSLSTFVLITVLNILGGIYGTGPLHILHVQGIPANWFPH</sequence>
<evidence type="ECO:0000313" key="2">
    <source>
        <dbReference type="EMBL" id="GHO46655.1"/>
    </source>
</evidence>
<reference evidence="2" key="1">
    <citation type="submission" date="2020-10" db="EMBL/GenBank/DDBJ databases">
        <title>Taxonomic study of unclassified bacteria belonging to the class Ktedonobacteria.</title>
        <authorList>
            <person name="Yabe S."/>
            <person name="Wang C.M."/>
            <person name="Zheng Y."/>
            <person name="Sakai Y."/>
            <person name="Cavaletti L."/>
            <person name="Monciardini P."/>
            <person name="Donadio S."/>
        </authorList>
    </citation>
    <scope>NUCLEOTIDE SEQUENCE</scope>
    <source>
        <strain evidence="2">SOSP1-1</strain>
    </source>
</reference>
<organism evidence="2 3">
    <name type="scientific">Ktedonospora formicarum</name>
    <dbReference type="NCBI Taxonomy" id="2778364"/>
    <lineage>
        <taxon>Bacteria</taxon>
        <taxon>Bacillati</taxon>
        <taxon>Chloroflexota</taxon>
        <taxon>Ktedonobacteria</taxon>
        <taxon>Ktedonobacterales</taxon>
        <taxon>Ktedonobacteraceae</taxon>
        <taxon>Ktedonospora</taxon>
    </lineage>
</organism>
<dbReference type="EMBL" id="BNJF01000002">
    <property type="protein sequence ID" value="GHO46655.1"/>
    <property type="molecule type" value="Genomic_DNA"/>
</dbReference>
<proteinExistence type="predicted"/>
<gene>
    <name evidence="2" type="ORF">KSX_48180</name>
</gene>
<comment type="caution">
    <text evidence="2">The sequence shown here is derived from an EMBL/GenBank/DDBJ whole genome shotgun (WGS) entry which is preliminary data.</text>
</comment>
<evidence type="ECO:0000313" key="3">
    <source>
        <dbReference type="Proteomes" id="UP000612362"/>
    </source>
</evidence>